<keyword evidence="1" id="KW-0378">Hydrolase</keyword>
<proteinExistence type="predicted"/>
<dbReference type="Proteomes" id="UP000559653">
    <property type="component" value="Unassembled WGS sequence"/>
</dbReference>
<evidence type="ECO:0000313" key="2">
    <source>
        <dbReference type="Proteomes" id="UP000559653"/>
    </source>
</evidence>
<dbReference type="EMBL" id="JACEMZ010000015">
    <property type="protein sequence ID" value="MBA4452246.1"/>
    <property type="molecule type" value="Genomic_DNA"/>
</dbReference>
<sequence>MKKIVVIFDFDGTIANTLDSIIKIMNKLSDDFGFRKIKDDDVQYLRGKKPREILKHLGISLFKLPFVVRKVRREINSHIASLPPSVDLLPTLKLLKQNNCQIGIVTTNIEENVRKFLHANNLDQFDIFYTTKKVFGKDKIISKIIREMKIEKSDVYFIGDEIRDIEAGKKAGVKTIAVSWGYNTADALKKERPDYLIDSPGELEEIILKNNL</sequence>
<gene>
    <name evidence="1" type="ORF">H2B03_03600</name>
</gene>
<organism evidence="1 2">
    <name type="scientific">Candidatus Nitrosomaritimum aestuariumsis</name>
    <dbReference type="NCBI Taxonomy" id="3342354"/>
    <lineage>
        <taxon>Archaea</taxon>
        <taxon>Nitrososphaerota</taxon>
        <taxon>Nitrososphaeria</taxon>
        <taxon>Nitrosopumilales</taxon>
        <taxon>Nitrosopumilaceae</taxon>
        <taxon>Candidatus Nitrosomaritimum</taxon>
    </lineage>
</organism>
<evidence type="ECO:0000313" key="1">
    <source>
        <dbReference type="EMBL" id="MBA4452246.1"/>
    </source>
</evidence>
<comment type="caution">
    <text evidence="1">The sequence shown here is derived from an EMBL/GenBank/DDBJ whole genome shotgun (WGS) entry which is preliminary data.</text>
</comment>
<name>A0AC60VXR9_9ARCH</name>
<protein>
    <submittedName>
        <fullName evidence="1">HAD-IA family hydrolase</fullName>
    </submittedName>
</protein>
<accession>A0AC60VXR9</accession>
<reference evidence="1 2" key="1">
    <citation type="journal article" date="2020" name="Appl. Environ. Microbiol.">
        <title>Genomic Characteristics of a Novel Species of Ammonia-Oxidizing Archaea from the Jiulong River Estuary.</title>
        <authorList>
            <person name="Zou D."/>
            <person name="Wan R."/>
            <person name="Han L."/>
            <person name="Xu M.N."/>
            <person name="Liu Y."/>
            <person name="Liu H."/>
            <person name="Kao S.J."/>
            <person name="Li M."/>
        </authorList>
    </citation>
    <scope>NUCLEOTIDE SEQUENCE [LARGE SCALE GENOMIC DNA]</scope>
    <source>
        <strain evidence="1">W1bin1</strain>
    </source>
</reference>